<proteinExistence type="predicted"/>
<dbReference type="AlphaFoldDB" id="A0A653AXK3"/>
<accession>A0A653AXK3</accession>
<protein>
    <submittedName>
        <fullName evidence="1">Uncharacterized protein</fullName>
    </submittedName>
</protein>
<reference evidence="1" key="1">
    <citation type="submission" date="2018-11" db="EMBL/GenBank/DDBJ databases">
        <authorList>
            <consortium name="Genoscope - CEA"/>
            <person name="William W."/>
        </authorList>
    </citation>
    <scope>NUCLEOTIDE SEQUENCE [LARGE SCALE GENOMIC DNA]</scope>
    <source>
        <strain evidence="1">T9AD</strain>
    </source>
</reference>
<gene>
    <name evidence="1" type="ORF">POT9AD_0104</name>
</gene>
<dbReference type="EMBL" id="LR130779">
    <property type="protein sequence ID" value="VDN61100.1"/>
    <property type="molecule type" value="Genomic_DNA"/>
</dbReference>
<organism evidence="1">
    <name type="scientific">Ectopseudomonas oleovorans</name>
    <name type="common">Pseudomonas oleovorans</name>
    <dbReference type="NCBI Taxonomy" id="301"/>
    <lineage>
        <taxon>Bacteria</taxon>
        <taxon>Pseudomonadati</taxon>
        <taxon>Pseudomonadota</taxon>
        <taxon>Gammaproteobacteria</taxon>
        <taxon>Pseudomonadales</taxon>
        <taxon>Pseudomonadaceae</taxon>
        <taxon>Ectopseudomonas</taxon>
    </lineage>
</organism>
<evidence type="ECO:0000313" key="1">
    <source>
        <dbReference type="EMBL" id="VDN61100.1"/>
    </source>
</evidence>
<sequence length="28" mass="3437">MLFTETLERHYHVHIRESQLHCLCLTIL</sequence>
<name>A0A653AXK3_ECTOL</name>